<comment type="similarity">
    <text evidence="3">Belongs to the bacterial flagellin family.</text>
</comment>
<evidence type="ECO:0000313" key="10">
    <source>
        <dbReference type="Proteomes" id="UP000175669"/>
    </source>
</evidence>
<keyword evidence="6" id="KW-0175">Coiled coil</keyword>
<keyword evidence="9" id="KW-0969">Cilium</keyword>
<evidence type="ECO:0000259" key="8">
    <source>
        <dbReference type="Pfam" id="PF00700"/>
    </source>
</evidence>
<dbReference type="Pfam" id="PF00669">
    <property type="entry name" value="Flagellin_N"/>
    <property type="match status" value="1"/>
</dbReference>
<feature type="domain" description="Flagellin N-terminal" evidence="7">
    <location>
        <begin position="6"/>
        <end position="142"/>
    </location>
</feature>
<dbReference type="NCBIfam" id="TIGR02550">
    <property type="entry name" value="flagell_flgL"/>
    <property type="match status" value="1"/>
</dbReference>
<dbReference type="PANTHER" id="PTHR42792:SF1">
    <property type="entry name" value="FLAGELLAR HOOK-ASSOCIATED PROTEIN 3"/>
    <property type="match status" value="1"/>
</dbReference>
<dbReference type="PANTHER" id="PTHR42792">
    <property type="entry name" value="FLAGELLIN"/>
    <property type="match status" value="1"/>
</dbReference>
<evidence type="ECO:0000256" key="5">
    <source>
        <dbReference type="ARBA" id="ARBA00023143"/>
    </source>
</evidence>
<dbReference type="Proteomes" id="UP000175669">
    <property type="component" value="Unassembled WGS sequence"/>
</dbReference>
<evidence type="ECO:0000259" key="7">
    <source>
        <dbReference type="Pfam" id="PF00669"/>
    </source>
</evidence>
<gene>
    <name evidence="9" type="ORF">PHACT_13500</name>
</gene>
<dbReference type="Pfam" id="PF00700">
    <property type="entry name" value="Flagellin_C"/>
    <property type="match status" value="1"/>
</dbReference>
<keyword evidence="4" id="KW-0964">Secreted</keyword>
<dbReference type="RefSeq" id="WP_070118801.1">
    <property type="nucleotide sequence ID" value="NZ_CAXATG010000005.1"/>
</dbReference>
<dbReference type="Gene3D" id="1.20.1330.10">
    <property type="entry name" value="f41 fragment of flagellin, N-terminal domain"/>
    <property type="match status" value="2"/>
</dbReference>
<dbReference type="AlphaFoldDB" id="A0A1E8CGE5"/>
<comment type="caution">
    <text evidence="9">The sequence shown here is derived from an EMBL/GenBank/DDBJ whole genome shotgun (WGS) entry which is preliminary data.</text>
</comment>
<name>A0A1E8CGE5_9GAMM</name>
<evidence type="ECO:0000256" key="1">
    <source>
        <dbReference type="ARBA" id="ARBA00004365"/>
    </source>
</evidence>
<dbReference type="SUPFAM" id="SSF64518">
    <property type="entry name" value="Phase 1 flagellin"/>
    <property type="match status" value="1"/>
</dbReference>
<proteinExistence type="inferred from homology"/>
<feature type="coiled-coil region" evidence="6">
    <location>
        <begin position="54"/>
        <end position="95"/>
    </location>
</feature>
<comment type="subcellular location">
    <subcellularLocation>
        <location evidence="1">Bacterial flagellum</location>
    </subcellularLocation>
    <subcellularLocation>
        <location evidence="2">Secreted</location>
    </subcellularLocation>
</comment>
<dbReference type="GO" id="GO:0009424">
    <property type="term" value="C:bacterial-type flagellum hook"/>
    <property type="evidence" value="ECO:0007669"/>
    <property type="project" value="InterPro"/>
</dbReference>
<protein>
    <submittedName>
        <fullName evidence="9">Flagellar hook-associated protein 3</fullName>
    </submittedName>
</protein>
<evidence type="ECO:0000256" key="6">
    <source>
        <dbReference type="SAM" id="Coils"/>
    </source>
</evidence>
<dbReference type="EMBL" id="MASR01000002">
    <property type="protein sequence ID" value="OFE11551.1"/>
    <property type="molecule type" value="Genomic_DNA"/>
</dbReference>
<dbReference type="InterPro" id="IPR001029">
    <property type="entry name" value="Flagellin_N"/>
</dbReference>
<dbReference type="InterPro" id="IPR046358">
    <property type="entry name" value="Flagellin_C"/>
</dbReference>
<dbReference type="GO" id="GO:0005576">
    <property type="term" value="C:extracellular region"/>
    <property type="evidence" value="ECO:0007669"/>
    <property type="project" value="UniProtKB-SubCell"/>
</dbReference>
<accession>A0A1E8CGE5</accession>
<evidence type="ECO:0000313" key="9">
    <source>
        <dbReference type="EMBL" id="OFE11551.1"/>
    </source>
</evidence>
<keyword evidence="10" id="KW-1185">Reference proteome</keyword>
<keyword evidence="9" id="KW-0282">Flagellum</keyword>
<feature type="domain" description="Flagellin C-terminal" evidence="8">
    <location>
        <begin position="332"/>
        <end position="414"/>
    </location>
</feature>
<dbReference type="GO" id="GO:0071973">
    <property type="term" value="P:bacterial-type flagellum-dependent cell motility"/>
    <property type="evidence" value="ECO:0007669"/>
    <property type="project" value="InterPro"/>
</dbReference>
<evidence type="ECO:0000256" key="4">
    <source>
        <dbReference type="ARBA" id="ARBA00022525"/>
    </source>
</evidence>
<dbReference type="OrthoDB" id="9768249at2"/>
<dbReference type="InterPro" id="IPR001492">
    <property type="entry name" value="Flagellin"/>
</dbReference>
<sequence length="414" mass="45098">MTVRLSTSQIYNRGLNAMLDVQKAANRTQEQLSTGKKVLSPADDPIAAARILQLKQEKANTNQFNNSLSTLNNRLQREETAIAGISDQIQKAQELITQSGNAALNKDQRNFIAVELQSLVDGMAQLMNSRDASGEYLFSGYQGKTQPFEKGADGRYAYQGDEGQRFIQVGPVTSVAANDSGYEVFMNIPGVEAGFKASASDSNTAVPPAKIDGAAIRNREQFENFYPESAVIEFNSENDVSPPGVNFSIRQVSDGRVISENIRYVSGNNIEFNGLSVRIQGQPAPGDTFMVESDNRKGLLAGIEDYIQVLQQTGNSTADRQTRDQALARTITNLDGAQGKLLDTRAAVGARLNQVESAKSSNDDFDLVIDTALSELEDLDFAKAISQLTQETFVLEAAQASFSKVSKLSLFNYF</sequence>
<reference evidence="10" key="1">
    <citation type="submission" date="2016-07" db="EMBL/GenBank/DDBJ databases">
        <authorList>
            <person name="Florea S."/>
            <person name="Webb J.S."/>
            <person name="Jaromczyk J."/>
            <person name="Schardl C.L."/>
        </authorList>
    </citation>
    <scope>NUCLEOTIDE SEQUENCE [LARGE SCALE GENOMIC DNA]</scope>
    <source>
        <strain evidence="10">KCTC 42131</strain>
    </source>
</reference>
<dbReference type="STRING" id="1524254.PHACT_13500"/>
<dbReference type="InterPro" id="IPR013384">
    <property type="entry name" value="Flagell_FlgL"/>
</dbReference>
<keyword evidence="9" id="KW-0966">Cell projection</keyword>
<evidence type="ECO:0000256" key="3">
    <source>
        <dbReference type="ARBA" id="ARBA00005709"/>
    </source>
</evidence>
<keyword evidence="5" id="KW-0975">Bacterial flagellum</keyword>
<organism evidence="9 10">
    <name type="scientific">Pseudohongiella acticola</name>
    <dbReference type="NCBI Taxonomy" id="1524254"/>
    <lineage>
        <taxon>Bacteria</taxon>
        <taxon>Pseudomonadati</taxon>
        <taxon>Pseudomonadota</taxon>
        <taxon>Gammaproteobacteria</taxon>
        <taxon>Pseudomonadales</taxon>
        <taxon>Pseudohongiellaceae</taxon>
        <taxon>Pseudohongiella</taxon>
    </lineage>
</organism>
<dbReference type="GO" id="GO:0005198">
    <property type="term" value="F:structural molecule activity"/>
    <property type="evidence" value="ECO:0007669"/>
    <property type="project" value="InterPro"/>
</dbReference>
<evidence type="ECO:0000256" key="2">
    <source>
        <dbReference type="ARBA" id="ARBA00004613"/>
    </source>
</evidence>